<evidence type="ECO:0000313" key="1">
    <source>
        <dbReference type="EMBL" id="AHH03953.1"/>
    </source>
</evidence>
<protein>
    <submittedName>
        <fullName evidence="1">Uncharacterized protein</fullName>
    </submittedName>
</protein>
<dbReference type="HOGENOM" id="CLU_3305711_0_0_12"/>
<name>W5SB81_9SPIR</name>
<dbReference type="AlphaFoldDB" id="W5SB81"/>
<geneLocation type="plasmid" evidence="1">
    <name>unnamed</name>
</geneLocation>
<organism evidence="1">
    <name type="scientific">Borrelia nietonii YOR</name>
    <dbReference type="NCBI Taxonomy" id="1293576"/>
    <lineage>
        <taxon>Bacteria</taxon>
        <taxon>Pseudomonadati</taxon>
        <taxon>Spirochaetota</taxon>
        <taxon>Spirochaetia</taxon>
        <taxon>Spirochaetales</taxon>
        <taxon>Borreliaceae</taxon>
        <taxon>Borrelia</taxon>
        <taxon>Borrelia nietonii</taxon>
    </lineage>
</organism>
<keyword evidence="1" id="KW-0614">Plasmid</keyword>
<proteinExistence type="predicted"/>
<reference evidence="1" key="1">
    <citation type="submission" date="2013-02" db="EMBL/GenBank/DDBJ databases">
        <title>Comparative genomics of Borrelia species.</title>
        <authorList>
            <person name="Schwan T.G."/>
            <person name="Raffel S.J."/>
            <person name="Porcella S.F."/>
        </authorList>
    </citation>
    <scope>NUCLEOTIDE SEQUENCE</scope>
    <source>
        <strain evidence="1">YOR</strain>
        <plasmid evidence="1">unnamed</plasmid>
    </source>
</reference>
<accession>W5SB81</accession>
<gene>
    <name evidence="1" type="ORF">BHY_1002</name>
</gene>
<sequence length="39" mass="4803">MDFVNLVDFISFWYFLCKKIKEGNYFFLPKVLVFCKVLF</sequence>
<dbReference type="EMBL" id="CP004154">
    <property type="protein sequence ID" value="AHH03953.1"/>
    <property type="molecule type" value="Genomic_DNA"/>
</dbReference>